<dbReference type="InterPro" id="IPR036390">
    <property type="entry name" value="WH_DNA-bd_sf"/>
</dbReference>
<comment type="subcellular location">
    <subcellularLocation>
        <location evidence="5">Cytoplasm</location>
    </subcellularLocation>
    <text evidence="5">Associated with two foci at the outer edges of the nucleoid region in young cells, and at four foci within both cell halves in older cells.</text>
</comment>
<comment type="function">
    <text evidence="5">Participates in chromosomal partition during cell division. May act via the formation of a condensin-like complex containing Smc and ScpA that pull DNA away from mid-cell into both cell halves.</text>
</comment>
<organism evidence="6 7">
    <name type="scientific">Streptococcus saliviloxodontae</name>
    <dbReference type="NCBI Taxonomy" id="1349416"/>
    <lineage>
        <taxon>Bacteria</taxon>
        <taxon>Bacillati</taxon>
        <taxon>Bacillota</taxon>
        <taxon>Bacilli</taxon>
        <taxon>Lactobacillales</taxon>
        <taxon>Streptococcaceae</taxon>
        <taxon>Streptococcus</taxon>
    </lineage>
</organism>
<dbReference type="HAMAP" id="MF_01804">
    <property type="entry name" value="ScpB"/>
    <property type="match status" value="1"/>
</dbReference>
<comment type="similarity">
    <text evidence="5">Belongs to the ScpB family.</text>
</comment>
<dbReference type="InterPro" id="IPR036388">
    <property type="entry name" value="WH-like_DNA-bd_sf"/>
</dbReference>
<keyword evidence="2 5" id="KW-0132">Cell division</keyword>
<dbReference type="Gene3D" id="1.10.10.10">
    <property type="entry name" value="Winged helix-like DNA-binding domain superfamily/Winged helix DNA-binding domain"/>
    <property type="match status" value="2"/>
</dbReference>
<evidence type="ECO:0000313" key="6">
    <source>
        <dbReference type="EMBL" id="MBM7635622.1"/>
    </source>
</evidence>
<gene>
    <name evidence="5" type="primary">scpB</name>
    <name evidence="6" type="ORF">JOC31_000423</name>
</gene>
<dbReference type="Pfam" id="PF04079">
    <property type="entry name" value="SMC_ScpB"/>
    <property type="match status" value="1"/>
</dbReference>
<comment type="subunit">
    <text evidence="5">Homodimer. Homodimerization may be required to stabilize the binding of ScpA to the Smc head domains. Component of a cohesin-like complex composed of ScpA, ScpB and the Smc homodimer, in which ScpA and ScpB bind to the head domain of Smc. The presence of the three proteins is required for the association of the complex with DNA.</text>
</comment>
<dbReference type="InterPro" id="IPR005234">
    <property type="entry name" value="ScpB_csome_segregation"/>
</dbReference>
<reference evidence="6 7" key="1">
    <citation type="submission" date="2021-01" db="EMBL/GenBank/DDBJ databases">
        <title>Genomic Encyclopedia of Type Strains, Phase IV (KMG-IV): sequencing the most valuable type-strain genomes for metagenomic binning, comparative biology and taxonomic classification.</title>
        <authorList>
            <person name="Goeker M."/>
        </authorList>
    </citation>
    <scope>NUCLEOTIDE SEQUENCE [LARGE SCALE GENOMIC DNA]</scope>
    <source>
        <strain evidence="6 7">DSM 27513</strain>
    </source>
</reference>
<dbReference type="RefSeq" id="WP_205016554.1">
    <property type="nucleotide sequence ID" value="NZ_JAFBEI010000006.1"/>
</dbReference>
<protein>
    <recommendedName>
        <fullName evidence="5">Segregation and condensation protein B</fullName>
    </recommendedName>
</protein>
<keyword evidence="4 5" id="KW-0131">Cell cycle</keyword>
<dbReference type="PANTHER" id="PTHR34298:SF2">
    <property type="entry name" value="SEGREGATION AND CONDENSATION PROTEIN B"/>
    <property type="match status" value="1"/>
</dbReference>
<comment type="caution">
    <text evidence="6">The sequence shown here is derived from an EMBL/GenBank/DDBJ whole genome shotgun (WGS) entry which is preliminary data.</text>
</comment>
<evidence type="ECO:0000256" key="2">
    <source>
        <dbReference type="ARBA" id="ARBA00022618"/>
    </source>
</evidence>
<dbReference type="PANTHER" id="PTHR34298">
    <property type="entry name" value="SEGREGATION AND CONDENSATION PROTEIN B"/>
    <property type="match status" value="1"/>
</dbReference>
<keyword evidence="7" id="KW-1185">Reference proteome</keyword>
<name>A0ABS2PK36_9STRE</name>
<sequence>MTTLAKLEALLFLAGEDGLSLRQLAEMLELPPTGIQQSLDKLAIKYDEDNESAFHLLVSSNTYKLVTKEIFADLLKTYAKTPVNQSLSRASLEVLSIIAYKQPTTRLEIDTIRGVNSSGAIAKLQALGLITEAGKLETIGRPNLYATTDFFLDYLGINDLGELVDVSSIVVQEEEISLFDELEETE</sequence>
<accession>A0ABS2PK36</accession>
<evidence type="ECO:0000256" key="4">
    <source>
        <dbReference type="ARBA" id="ARBA00023306"/>
    </source>
</evidence>
<dbReference type="EMBL" id="JAFBEI010000006">
    <property type="protein sequence ID" value="MBM7635622.1"/>
    <property type="molecule type" value="Genomic_DNA"/>
</dbReference>
<evidence type="ECO:0000256" key="3">
    <source>
        <dbReference type="ARBA" id="ARBA00022829"/>
    </source>
</evidence>
<dbReference type="NCBIfam" id="TIGR00281">
    <property type="entry name" value="SMC-Scp complex subunit ScpB"/>
    <property type="match status" value="1"/>
</dbReference>
<keyword evidence="1 5" id="KW-0963">Cytoplasm</keyword>
<dbReference type="Proteomes" id="UP000809081">
    <property type="component" value="Unassembled WGS sequence"/>
</dbReference>
<evidence type="ECO:0000256" key="1">
    <source>
        <dbReference type="ARBA" id="ARBA00022490"/>
    </source>
</evidence>
<keyword evidence="3 5" id="KW-0159">Chromosome partition</keyword>
<proteinExistence type="inferred from homology"/>
<dbReference type="PIRSF" id="PIRSF019345">
    <property type="entry name" value="ScpB"/>
    <property type="match status" value="1"/>
</dbReference>
<evidence type="ECO:0000256" key="5">
    <source>
        <dbReference type="HAMAP-Rule" id="MF_01804"/>
    </source>
</evidence>
<dbReference type="SUPFAM" id="SSF46785">
    <property type="entry name" value="Winged helix' DNA-binding domain"/>
    <property type="match status" value="2"/>
</dbReference>
<evidence type="ECO:0000313" key="7">
    <source>
        <dbReference type="Proteomes" id="UP000809081"/>
    </source>
</evidence>